<dbReference type="InterPro" id="IPR005123">
    <property type="entry name" value="Oxoglu/Fe-dep_dioxygenase_dom"/>
</dbReference>
<dbReference type="EMBL" id="JAYMYR010000011">
    <property type="protein sequence ID" value="KAK7333729.1"/>
    <property type="molecule type" value="Genomic_DNA"/>
</dbReference>
<reference evidence="11 12" key="1">
    <citation type="submission" date="2024-01" db="EMBL/GenBank/DDBJ databases">
        <title>The genomes of 5 underutilized Papilionoideae crops provide insights into root nodulation and disease resistanc.</title>
        <authorList>
            <person name="Jiang F."/>
        </authorList>
    </citation>
    <scope>NUCLEOTIDE SEQUENCE [LARGE SCALE GENOMIC DNA]</scope>
    <source>
        <strain evidence="11">JINMINGXINNONG_FW02</strain>
        <tissue evidence="11">Leaves</tissue>
    </source>
</reference>
<dbReference type="GO" id="GO:0009805">
    <property type="term" value="P:coumarin biosynthetic process"/>
    <property type="evidence" value="ECO:0007669"/>
    <property type="project" value="UniProtKB-ARBA"/>
</dbReference>
<proteinExistence type="inferred from homology"/>
<evidence type="ECO:0000256" key="4">
    <source>
        <dbReference type="ARBA" id="ARBA00022896"/>
    </source>
</evidence>
<dbReference type="FunFam" id="2.60.120.330:FF:000023">
    <property type="entry name" value="Feruloyl CoA ortho-hydroxylase 1"/>
    <property type="match status" value="1"/>
</dbReference>
<gene>
    <name evidence="11" type="ORF">VNO80_30506</name>
</gene>
<evidence type="ECO:0000256" key="7">
    <source>
        <dbReference type="ARBA" id="ARBA00023004"/>
    </source>
</evidence>
<keyword evidence="3 8" id="KW-0479">Metal-binding</keyword>
<evidence type="ECO:0000256" key="3">
    <source>
        <dbReference type="ARBA" id="ARBA00022723"/>
    </source>
</evidence>
<dbReference type="Proteomes" id="UP001374584">
    <property type="component" value="Unassembled WGS sequence"/>
</dbReference>
<dbReference type="InterPro" id="IPR027443">
    <property type="entry name" value="IPNS-like_sf"/>
</dbReference>
<comment type="cofactor">
    <cofactor evidence="1">
        <name>L-ascorbate</name>
        <dbReference type="ChEBI" id="CHEBI:38290"/>
    </cofactor>
</comment>
<evidence type="ECO:0000259" key="10">
    <source>
        <dbReference type="PROSITE" id="PS51471"/>
    </source>
</evidence>
<organism evidence="11 12">
    <name type="scientific">Phaseolus coccineus</name>
    <name type="common">Scarlet runner bean</name>
    <name type="synonym">Phaseolus multiflorus</name>
    <dbReference type="NCBI Taxonomy" id="3886"/>
    <lineage>
        <taxon>Eukaryota</taxon>
        <taxon>Viridiplantae</taxon>
        <taxon>Streptophyta</taxon>
        <taxon>Embryophyta</taxon>
        <taxon>Tracheophyta</taxon>
        <taxon>Spermatophyta</taxon>
        <taxon>Magnoliopsida</taxon>
        <taxon>eudicotyledons</taxon>
        <taxon>Gunneridae</taxon>
        <taxon>Pentapetalae</taxon>
        <taxon>rosids</taxon>
        <taxon>fabids</taxon>
        <taxon>Fabales</taxon>
        <taxon>Fabaceae</taxon>
        <taxon>Papilionoideae</taxon>
        <taxon>50 kb inversion clade</taxon>
        <taxon>NPAAA clade</taxon>
        <taxon>indigoferoid/millettioid clade</taxon>
        <taxon>Phaseoleae</taxon>
        <taxon>Phaseolus</taxon>
    </lineage>
</organism>
<dbReference type="Gene3D" id="2.60.120.330">
    <property type="entry name" value="B-lactam Antibiotic, Isopenicillin N Synthase, Chain"/>
    <property type="match status" value="1"/>
</dbReference>
<dbReference type="PROSITE" id="PS51471">
    <property type="entry name" value="FE2OG_OXY"/>
    <property type="match status" value="1"/>
</dbReference>
<dbReference type="GO" id="GO:0051213">
    <property type="term" value="F:dioxygenase activity"/>
    <property type="evidence" value="ECO:0007669"/>
    <property type="project" value="UniProtKB-KW"/>
</dbReference>
<evidence type="ECO:0000256" key="6">
    <source>
        <dbReference type="ARBA" id="ARBA00023002"/>
    </source>
</evidence>
<dbReference type="Pfam" id="PF03171">
    <property type="entry name" value="2OG-FeII_Oxy"/>
    <property type="match status" value="1"/>
</dbReference>
<keyword evidence="9" id="KW-0812">Transmembrane</keyword>
<sequence>MDVETWYRHAPITEETVYFDMMNKVDMINKGFLLSSLLVQPLSLTLVYFPMSSTRSNLTHFLVNQANGVKGLADLNLPTVPPQYIQPLQARLDHTKIVPRQSIPIIDFTNWEDPDVQNSIFDAAVEWGFFQIINHGIPFKVIDDLKASVHRFFELPAQEKKSLKESSPPEVVRLATSFSPHAELVLEWKDYLQLVYASEEKIHAHWPAICKDQAVEYMKYCEVIIRKLLKVLLKKVNVEELDKAREDTLMGAMILGFNYYPACPEPEVVSGVAPHSDISSITVLLQDDIGGLYVRGSDGGDSWIYVPPVEGALVINIGDVLQIMSNERYKSIEHRAVANKRKTRISIPIFVNPAPDAVIGPLSEVLENGDKPKYKQLLYSDYFKYFFSKAHDGKKTIEFAMI</sequence>
<dbReference type="AlphaFoldDB" id="A0AAN9LGF2"/>
<keyword evidence="7 8" id="KW-0408">Iron</keyword>
<dbReference type="GO" id="GO:0031418">
    <property type="term" value="F:L-ascorbic acid binding"/>
    <property type="evidence" value="ECO:0007669"/>
    <property type="project" value="UniProtKB-KW"/>
</dbReference>
<evidence type="ECO:0000256" key="8">
    <source>
        <dbReference type="RuleBase" id="RU003682"/>
    </source>
</evidence>
<evidence type="ECO:0000256" key="1">
    <source>
        <dbReference type="ARBA" id="ARBA00001961"/>
    </source>
</evidence>
<evidence type="ECO:0000313" key="11">
    <source>
        <dbReference type="EMBL" id="KAK7333729.1"/>
    </source>
</evidence>
<evidence type="ECO:0000313" key="12">
    <source>
        <dbReference type="Proteomes" id="UP001374584"/>
    </source>
</evidence>
<comment type="caution">
    <text evidence="11">The sequence shown here is derived from an EMBL/GenBank/DDBJ whole genome shotgun (WGS) entry which is preliminary data.</text>
</comment>
<accession>A0AAN9LGF2</accession>
<feature type="domain" description="Fe2OG dioxygenase" evidence="10">
    <location>
        <begin position="248"/>
        <end position="353"/>
    </location>
</feature>
<dbReference type="Pfam" id="PF14226">
    <property type="entry name" value="DIOX_N"/>
    <property type="match status" value="1"/>
</dbReference>
<keyword evidence="6 8" id="KW-0560">Oxidoreductase</keyword>
<dbReference type="GO" id="GO:0046872">
    <property type="term" value="F:metal ion binding"/>
    <property type="evidence" value="ECO:0007669"/>
    <property type="project" value="UniProtKB-KW"/>
</dbReference>
<comment type="similarity">
    <text evidence="2 8">Belongs to the iron/ascorbate-dependent oxidoreductase family.</text>
</comment>
<evidence type="ECO:0000256" key="2">
    <source>
        <dbReference type="ARBA" id="ARBA00008056"/>
    </source>
</evidence>
<protein>
    <recommendedName>
        <fullName evidence="10">Fe2OG dioxygenase domain-containing protein</fullName>
    </recommendedName>
</protein>
<evidence type="ECO:0000256" key="5">
    <source>
        <dbReference type="ARBA" id="ARBA00022964"/>
    </source>
</evidence>
<name>A0AAN9LGF2_PHACN</name>
<keyword evidence="4" id="KW-0847">Vitamin C</keyword>
<keyword evidence="5" id="KW-0223">Dioxygenase</keyword>
<dbReference type="InterPro" id="IPR044861">
    <property type="entry name" value="IPNS-like_FE2OG_OXY"/>
</dbReference>
<feature type="transmembrane region" description="Helical" evidence="9">
    <location>
        <begin position="31"/>
        <end position="51"/>
    </location>
</feature>
<dbReference type="SUPFAM" id="SSF51197">
    <property type="entry name" value="Clavaminate synthase-like"/>
    <property type="match status" value="1"/>
</dbReference>
<keyword evidence="9" id="KW-0472">Membrane</keyword>
<dbReference type="InterPro" id="IPR050295">
    <property type="entry name" value="Plant_2OG-oxidoreductases"/>
</dbReference>
<keyword evidence="12" id="KW-1185">Reference proteome</keyword>
<keyword evidence="9" id="KW-1133">Transmembrane helix</keyword>
<dbReference type="PANTHER" id="PTHR47991">
    <property type="entry name" value="OXOGLUTARATE/IRON-DEPENDENT DIOXYGENASE"/>
    <property type="match status" value="1"/>
</dbReference>
<dbReference type="InterPro" id="IPR026992">
    <property type="entry name" value="DIOX_N"/>
</dbReference>
<evidence type="ECO:0000256" key="9">
    <source>
        <dbReference type="SAM" id="Phobius"/>
    </source>
</evidence>